<dbReference type="Gene3D" id="3.30.420.10">
    <property type="entry name" value="Ribonuclease H-like superfamily/Ribonuclease H"/>
    <property type="match status" value="1"/>
</dbReference>
<dbReference type="PANTHER" id="PTHR46889">
    <property type="entry name" value="TRANSPOSASE INSF FOR INSERTION SEQUENCE IS3B-RELATED"/>
    <property type="match status" value="1"/>
</dbReference>
<evidence type="ECO:0000256" key="1">
    <source>
        <dbReference type="ARBA" id="ARBA00002286"/>
    </source>
</evidence>
<dbReference type="GeneID" id="69057552"/>
<dbReference type="Pfam" id="PF13276">
    <property type="entry name" value="HTH_21"/>
    <property type="match status" value="1"/>
</dbReference>
<dbReference type="InterPro" id="IPR048020">
    <property type="entry name" value="Transpos_IS3"/>
</dbReference>
<sequence length="304" mass="36440">MTKREIAQFILGLRDQFVLADILRALKFPKATYMYWQKRFNLGDPDKELEDQILLIHRQNPDYGYRRMTVALRGYGMLVNKKRIQRLMRKMGIHVKGYSTHVSEYRSTYHSYEGKVGFICKNRLKRRFQTPVCHQKITTDTTELVYFDICIGEPATVHGLYLDVFLDMYNSEIISYRLSPVPNEQAILEGLDEAIRITDDCRYRRTFHSDQGWGYQSADYHRKLKQHRIFQSMSRKGTCLDNAIMENFFSILKREMYYGKTFHSYDELKTAIDRYLYYYNYQRIKEKLDWQSPVMYRLNASNRS</sequence>
<comment type="function">
    <text evidence="1">Involved in the transposition of the insertion sequence.</text>
</comment>
<dbReference type="InterPro" id="IPR036397">
    <property type="entry name" value="RNaseH_sf"/>
</dbReference>
<dbReference type="Pfam" id="PF13333">
    <property type="entry name" value="rve_2"/>
    <property type="match status" value="1"/>
</dbReference>
<dbReference type="Proteomes" id="UP000465035">
    <property type="component" value="Chromosome"/>
</dbReference>
<dbReference type="Pfam" id="PF00665">
    <property type="entry name" value="rve"/>
    <property type="match status" value="1"/>
</dbReference>
<dbReference type="InterPro" id="IPR025948">
    <property type="entry name" value="HTH-like_dom"/>
</dbReference>
<name>A0A6P1E474_LENHI</name>
<evidence type="ECO:0000313" key="3">
    <source>
        <dbReference type="EMBL" id="QHB51468.1"/>
    </source>
</evidence>
<dbReference type="GO" id="GO:0015074">
    <property type="term" value="P:DNA integration"/>
    <property type="evidence" value="ECO:0007669"/>
    <property type="project" value="InterPro"/>
</dbReference>
<accession>A0A6P1E474</accession>
<dbReference type="AlphaFoldDB" id="A0A6P1E474"/>
<protein>
    <submittedName>
        <fullName evidence="3">IS3 family transposase</fullName>
    </submittedName>
</protein>
<dbReference type="InterPro" id="IPR050900">
    <property type="entry name" value="Transposase_IS3/IS150/IS904"/>
</dbReference>
<dbReference type="RefSeq" id="WP_003552589.1">
    <property type="nucleotide sequence ID" value="NZ_CABKOL010000106.1"/>
</dbReference>
<dbReference type="NCBIfam" id="NF033516">
    <property type="entry name" value="transpos_IS3"/>
    <property type="match status" value="1"/>
</dbReference>
<feature type="domain" description="Integrase catalytic" evidence="2">
    <location>
        <begin position="127"/>
        <end position="301"/>
    </location>
</feature>
<dbReference type="EMBL" id="CP047121">
    <property type="protein sequence ID" value="QHB51468.1"/>
    <property type="molecule type" value="Genomic_DNA"/>
</dbReference>
<organism evidence="3 4">
    <name type="scientific">Lentilactobacillus hilgardii</name>
    <name type="common">Lactobacillus hilgardii</name>
    <dbReference type="NCBI Taxonomy" id="1588"/>
    <lineage>
        <taxon>Bacteria</taxon>
        <taxon>Bacillati</taxon>
        <taxon>Bacillota</taxon>
        <taxon>Bacilli</taxon>
        <taxon>Lactobacillales</taxon>
        <taxon>Lactobacillaceae</taxon>
        <taxon>Lentilactobacillus</taxon>
    </lineage>
</organism>
<dbReference type="InterPro" id="IPR001584">
    <property type="entry name" value="Integrase_cat-core"/>
</dbReference>
<dbReference type="PANTHER" id="PTHR46889:SF4">
    <property type="entry name" value="TRANSPOSASE INSO FOR INSERTION SEQUENCE ELEMENT IS911B-RELATED"/>
    <property type="match status" value="1"/>
</dbReference>
<reference evidence="3 4" key="1">
    <citation type="submission" date="2019-12" db="EMBL/GenBank/DDBJ databases">
        <title>Lactobacillus hilgardii FLUB.</title>
        <authorList>
            <person name="Gustaw K."/>
        </authorList>
    </citation>
    <scope>NUCLEOTIDE SEQUENCE [LARGE SCALE GENOMIC DNA]</scope>
    <source>
        <strain evidence="3 4">FLUB</strain>
    </source>
</reference>
<dbReference type="GO" id="GO:0003676">
    <property type="term" value="F:nucleic acid binding"/>
    <property type="evidence" value="ECO:0007669"/>
    <property type="project" value="InterPro"/>
</dbReference>
<dbReference type="InterPro" id="IPR012337">
    <property type="entry name" value="RNaseH-like_sf"/>
</dbReference>
<dbReference type="SUPFAM" id="SSF53098">
    <property type="entry name" value="Ribonuclease H-like"/>
    <property type="match status" value="1"/>
</dbReference>
<dbReference type="PROSITE" id="PS50994">
    <property type="entry name" value="INTEGRASE"/>
    <property type="match status" value="1"/>
</dbReference>
<evidence type="ECO:0000259" key="2">
    <source>
        <dbReference type="PROSITE" id="PS50994"/>
    </source>
</evidence>
<proteinExistence type="predicted"/>
<gene>
    <name evidence="3" type="ORF">GQR93_04185</name>
</gene>
<evidence type="ECO:0000313" key="4">
    <source>
        <dbReference type="Proteomes" id="UP000465035"/>
    </source>
</evidence>